<protein>
    <recommendedName>
        <fullName evidence="4">Protein FRA10AC1</fullName>
    </recommendedName>
</protein>
<dbReference type="InParanoid" id="A0A0C3A1F0"/>
<dbReference type="OrthoDB" id="197967at2759"/>
<evidence type="ECO:0000313" key="3">
    <source>
        <dbReference type="Proteomes" id="UP000053989"/>
    </source>
</evidence>
<dbReference type="EMBL" id="KN822012">
    <property type="protein sequence ID" value="KIM67483.1"/>
    <property type="molecule type" value="Genomic_DNA"/>
</dbReference>
<gene>
    <name evidence="2" type="ORF">SCLCIDRAFT_1210152</name>
</gene>
<dbReference type="HOGENOM" id="CLU_061714_2_1_1"/>
<dbReference type="InterPro" id="IPR019129">
    <property type="entry name" value="Folate-sensitive_fs_Fra10Ac1"/>
</dbReference>
<proteinExistence type="predicted"/>
<dbReference type="AlphaFoldDB" id="A0A0C3A1F0"/>
<dbReference type="STRING" id="1036808.A0A0C3A1F0"/>
<feature type="region of interest" description="Disordered" evidence="1">
    <location>
        <begin position="148"/>
        <end position="213"/>
    </location>
</feature>
<sequence length="213" mass="24959">MPLYTSRSVEKHTQRVTEFDILKESHKFLRDDAEAEASTSSWNDQLAKKYYNTLYREFALCNLKHYKSGNFSLRWRTENEVLDGMGEMTCANMRCEYHRPHSAPTPPSLTTLELPFAYEEKGVAKQALVKVVLCPKCVRKLMWKKARERRTEKGKTVAENDNESRERGSVEDPEEPENHGQEGDSRNTRRRHRRISPKSRSTSPRPHKRHRGR</sequence>
<dbReference type="Pfam" id="PF09725">
    <property type="entry name" value="Fra10Ac1"/>
    <property type="match status" value="1"/>
</dbReference>
<evidence type="ECO:0000256" key="1">
    <source>
        <dbReference type="SAM" id="MobiDB-lite"/>
    </source>
</evidence>
<organism evidence="2 3">
    <name type="scientific">Scleroderma citrinum Foug A</name>
    <dbReference type="NCBI Taxonomy" id="1036808"/>
    <lineage>
        <taxon>Eukaryota</taxon>
        <taxon>Fungi</taxon>
        <taxon>Dikarya</taxon>
        <taxon>Basidiomycota</taxon>
        <taxon>Agaricomycotina</taxon>
        <taxon>Agaricomycetes</taxon>
        <taxon>Agaricomycetidae</taxon>
        <taxon>Boletales</taxon>
        <taxon>Sclerodermatineae</taxon>
        <taxon>Sclerodermataceae</taxon>
        <taxon>Scleroderma</taxon>
    </lineage>
</organism>
<reference evidence="2 3" key="1">
    <citation type="submission" date="2014-04" db="EMBL/GenBank/DDBJ databases">
        <authorList>
            <consortium name="DOE Joint Genome Institute"/>
            <person name="Kuo A."/>
            <person name="Kohler A."/>
            <person name="Nagy L.G."/>
            <person name="Floudas D."/>
            <person name="Copeland A."/>
            <person name="Barry K.W."/>
            <person name="Cichocki N."/>
            <person name="Veneault-Fourrey C."/>
            <person name="LaButti K."/>
            <person name="Lindquist E.A."/>
            <person name="Lipzen A."/>
            <person name="Lundell T."/>
            <person name="Morin E."/>
            <person name="Murat C."/>
            <person name="Sun H."/>
            <person name="Tunlid A."/>
            <person name="Henrissat B."/>
            <person name="Grigoriev I.V."/>
            <person name="Hibbett D.S."/>
            <person name="Martin F."/>
            <person name="Nordberg H.P."/>
            <person name="Cantor M.N."/>
            <person name="Hua S.X."/>
        </authorList>
    </citation>
    <scope>NUCLEOTIDE SEQUENCE [LARGE SCALE GENOMIC DNA]</scope>
    <source>
        <strain evidence="2 3">Foug A</strain>
    </source>
</reference>
<name>A0A0C3A1F0_9AGAM</name>
<evidence type="ECO:0008006" key="4">
    <source>
        <dbReference type="Google" id="ProtNLM"/>
    </source>
</evidence>
<feature type="compositionally biased region" description="Basic and acidic residues" evidence="1">
    <location>
        <begin position="149"/>
        <end position="187"/>
    </location>
</feature>
<accession>A0A0C3A1F0</accession>
<evidence type="ECO:0000313" key="2">
    <source>
        <dbReference type="EMBL" id="KIM67483.1"/>
    </source>
</evidence>
<reference evidence="3" key="2">
    <citation type="submission" date="2015-01" db="EMBL/GenBank/DDBJ databases">
        <title>Evolutionary Origins and Diversification of the Mycorrhizal Mutualists.</title>
        <authorList>
            <consortium name="DOE Joint Genome Institute"/>
            <consortium name="Mycorrhizal Genomics Consortium"/>
            <person name="Kohler A."/>
            <person name="Kuo A."/>
            <person name="Nagy L.G."/>
            <person name="Floudas D."/>
            <person name="Copeland A."/>
            <person name="Barry K.W."/>
            <person name="Cichocki N."/>
            <person name="Veneault-Fourrey C."/>
            <person name="LaButti K."/>
            <person name="Lindquist E.A."/>
            <person name="Lipzen A."/>
            <person name="Lundell T."/>
            <person name="Morin E."/>
            <person name="Murat C."/>
            <person name="Riley R."/>
            <person name="Ohm R."/>
            <person name="Sun H."/>
            <person name="Tunlid A."/>
            <person name="Henrissat B."/>
            <person name="Grigoriev I.V."/>
            <person name="Hibbett D.S."/>
            <person name="Martin F."/>
        </authorList>
    </citation>
    <scope>NUCLEOTIDE SEQUENCE [LARGE SCALE GENOMIC DNA]</scope>
    <source>
        <strain evidence="3">Foug A</strain>
    </source>
</reference>
<feature type="compositionally biased region" description="Basic residues" evidence="1">
    <location>
        <begin position="188"/>
        <end position="197"/>
    </location>
</feature>
<keyword evidence="3" id="KW-1185">Reference proteome</keyword>
<dbReference type="Proteomes" id="UP000053989">
    <property type="component" value="Unassembled WGS sequence"/>
</dbReference>